<evidence type="ECO:0000256" key="1">
    <source>
        <dbReference type="ARBA" id="ARBA00004651"/>
    </source>
</evidence>
<feature type="transmembrane region" description="Helical" evidence="6">
    <location>
        <begin position="12"/>
        <end position="28"/>
    </location>
</feature>
<organism evidence="8 9">
    <name type="scientific">Luteibacter rhizovicinus</name>
    <dbReference type="NCBI Taxonomy" id="242606"/>
    <lineage>
        <taxon>Bacteria</taxon>
        <taxon>Pseudomonadati</taxon>
        <taxon>Pseudomonadota</taxon>
        <taxon>Gammaproteobacteria</taxon>
        <taxon>Lysobacterales</taxon>
        <taxon>Rhodanobacteraceae</taxon>
        <taxon>Luteibacter</taxon>
    </lineage>
</organism>
<evidence type="ECO:0000259" key="7">
    <source>
        <dbReference type="Pfam" id="PF05231"/>
    </source>
</evidence>
<gene>
    <name evidence="8" type="ORF">EC912_10869</name>
</gene>
<keyword evidence="4 6" id="KW-1133">Transmembrane helix</keyword>
<feature type="transmembrane region" description="Helical" evidence="6">
    <location>
        <begin position="224"/>
        <end position="242"/>
    </location>
</feature>
<accession>A0A4R3YIA0</accession>
<keyword evidence="2" id="KW-1003">Cell membrane</keyword>
<evidence type="ECO:0000256" key="6">
    <source>
        <dbReference type="SAM" id="Phobius"/>
    </source>
</evidence>
<dbReference type="EMBL" id="SMCS01000008">
    <property type="protein sequence ID" value="TCV92077.1"/>
    <property type="molecule type" value="Genomic_DNA"/>
</dbReference>
<evidence type="ECO:0000256" key="4">
    <source>
        <dbReference type="ARBA" id="ARBA00022989"/>
    </source>
</evidence>
<sequence length="312" mass="33050">MEGANSNHVSWARMAAVAAAYAACYELARYFSFSHWILPAGLRLACLFLVPRRFWPALAIGETLPVVESAALHIPDFGVPWAFVASIPLIVVCMPIVAKIKQQADLYRDNGDLNMAMILAATVVCALLTAVLTCAALMVALATAPPGAWPEIAVVPYFFAYLLGAYLGALTLTPTVLALRERAARYERVTWSLVRTSPLAIEVVLGVTPALLAMAALASTSDGIMLQICRMAMVMPVLVLTLRHGWHGGAVAGMLASIAMASTSTVLLDPAMIHAQVVLAFAISGALMVGVPITRRARARAAGAGMTDASHR</sequence>
<evidence type="ECO:0000256" key="5">
    <source>
        <dbReference type="ARBA" id="ARBA00023136"/>
    </source>
</evidence>
<feature type="transmembrane region" description="Helical" evidence="6">
    <location>
        <begin position="273"/>
        <end position="293"/>
    </location>
</feature>
<feature type="transmembrane region" description="Helical" evidence="6">
    <location>
        <begin position="199"/>
        <end position="218"/>
    </location>
</feature>
<dbReference type="GO" id="GO:0005886">
    <property type="term" value="C:plasma membrane"/>
    <property type="evidence" value="ECO:0007669"/>
    <property type="project" value="UniProtKB-SubCell"/>
</dbReference>
<keyword evidence="9" id="KW-1185">Reference proteome</keyword>
<keyword evidence="3 6" id="KW-0812">Transmembrane</keyword>
<feature type="transmembrane region" description="Helical" evidence="6">
    <location>
        <begin position="78"/>
        <end position="98"/>
    </location>
</feature>
<reference evidence="8 9" key="1">
    <citation type="submission" date="2019-03" db="EMBL/GenBank/DDBJ databases">
        <title>Above-ground endophytic microbial communities from plants in different locations in the United States.</title>
        <authorList>
            <person name="Frank C."/>
        </authorList>
    </citation>
    <scope>NUCLEOTIDE SEQUENCE [LARGE SCALE GENOMIC DNA]</scope>
    <source>
        <strain evidence="8 9">LP_13_YM</strain>
    </source>
</reference>
<dbReference type="OrthoDB" id="5929525at2"/>
<protein>
    <submittedName>
        <fullName evidence="8">MASE1 protein</fullName>
    </submittedName>
</protein>
<evidence type="ECO:0000313" key="8">
    <source>
        <dbReference type="EMBL" id="TCV92077.1"/>
    </source>
</evidence>
<feature type="transmembrane region" description="Helical" evidence="6">
    <location>
        <begin position="249"/>
        <end position="267"/>
    </location>
</feature>
<comment type="caution">
    <text evidence="8">The sequence shown here is derived from an EMBL/GenBank/DDBJ whole genome shotgun (WGS) entry which is preliminary data.</text>
</comment>
<dbReference type="Proteomes" id="UP000295645">
    <property type="component" value="Unassembled WGS sequence"/>
</dbReference>
<evidence type="ECO:0000313" key="9">
    <source>
        <dbReference type="Proteomes" id="UP000295645"/>
    </source>
</evidence>
<feature type="transmembrane region" description="Helical" evidence="6">
    <location>
        <begin position="154"/>
        <end position="179"/>
    </location>
</feature>
<comment type="subcellular location">
    <subcellularLocation>
        <location evidence="1">Cell membrane</location>
        <topology evidence="1">Multi-pass membrane protein</topology>
    </subcellularLocation>
</comment>
<keyword evidence="5 6" id="KW-0472">Membrane</keyword>
<feature type="domain" description="MASE1" evidence="7">
    <location>
        <begin position="16"/>
        <end position="296"/>
    </location>
</feature>
<evidence type="ECO:0000256" key="3">
    <source>
        <dbReference type="ARBA" id="ARBA00022692"/>
    </source>
</evidence>
<dbReference type="Pfam" id="PF05231">
    <property type="entry name" value="MASE1"/>
    <property type="match status" value="1"/>
</dbReference>
<evidence type="ECO:0000256" key="2">
    <source>
        <dbReference type="ARBA" id="ARBA00022475"/>
    </source>
</evidence>
<dbReference type="InterPro" id="IPR007895">
    <property type="entry name" value="MASE1"/>
</dbReference>
<feature type="transmembrane region" description="Helical" evidence="6">
    <location>
        <begin position="118"/>
        <end position="142"/>
    </location>
</feature>
<dbReference type="RefSeq" id="WP_132146256.1">
    <property type="nucleotide sequence ID" value="NZ_SMCS01000008.1"/>
</dbReference>
<dbReference type="AlphaFoldDB" id="A0A4R3YIA0"/>
<name>A0A4R3YIA0_9GAMM</name>
<proteinExistence type="predicted"/>